<dbReference type="PANTHER" id="PTHR43794">
    <property type="entry name" value="AMINOHYDROLASE SSNA-RELATED"/>
    <property type="match status" value="1"/>
</dbReference>
<dbReference type="Gene3D" id="3.20.20.140">
    <property type="entry name" value="Metal-dependent hydrolases"/>
    <property type="match status" value="1"/>
</dbReference>
<dbReference type="GO" id="GO:0016810">
    <property type="term" value="F:hydrolase activity, acting on carbon-nitrogen (but not peptide) bonds"/>
    <property type="evidence" value="ECO:0007669"/>
    <property type="project" value="InterPro"/>
</dbReference>
<proteinExistence type="predicted"/>
<name>X1EUI9_9ZZZZ</name>
<dbReference type="InterPro" id="IPR006680">
    <property type="entry name" value="Amidohydro-rel"/>
</dbReference>
<dbReference type="InterPro" id="IPR011059">
    <property type="entry name" value="Metal-dep_hydrolase_composite"/>
</dbReference>
<feature type="domain" description="Amidohydrolase-related" evidence="2">
    <location>
        <begin position="1"/>
        <end position="158"/>
    </location>
</feature>
<accession>X1EUI9</accession>
<dbReference type="PANTHER" id="PTHR43794:SF11">
    <property type="entry name" value="AMIDOHYDROLASE-RELATED DOMAIN-CONTAINING PROTEIN"/>
    <property type="match status" value="1"/>
</dbReference>
<sequence length="187" mass="20704">HCIHLIETDIQLFKDTGARISLNPLSNAKLGNHMPPVLGIIDQVENVGIGTDGPASNNTLDLFDTIRFLALYYKGFYHDPTLVKAEQVFRLATIGGEKAVNWKGIGSLEPNTFADIVTINLKKPHLTPNDTDDAILNHFAYSMKGNDVENVIIDGKIVFEKRSYVGQNVDEVMAKVEQIAQRLLSND</sequence>
<dbReference type="InterPro" id="IPR050287">
    <property type="entry name" value="MTA/SAH_deaminase"/>
</dbReference>
<feature type="non-terminal residue" evidence="3">
    <location>
        <position position="1"/>
    </location>
</feature>
<dbReference type="InterPro" id="IPR032466">
    <property type="entry name" value="Metal_Hydrolase"/>
</dbReference>
<dbReference type="Pfam" id="PF01979">
    <property type="entry name" value="Amidohydro_1"/>
    <property type="match status" value="1"/>
</dbReference>
<keyword evidence="1" id="KW-0378">Hydrolase</keyword>
<reference evidence="3" key="1">
    <citation type="journal article" date="2014" name="Front. Microbiol.">
        <title>High frequency of phylogenetically diverse reductive dehalogenase-homologous genes in deep subseafloor sedimentary metagenomes.</title>
        <authorList>
            <person name="Kawai M."/>
            <person name="Futagami T."/>
            <person name="Toyoda A."/>
            <person name="Takaki Y."/>
            <person name="Nishi S."/>
            <person name="Hori S."/>
            <person name="Arai W."/>
            <person name="Tsubouchi T."/>
            <person name="Morono Y."/>
            <person name="Uchiyama I."/>
            <person name="Ito T."/>
            <person name="Fujiyama A."/>
            <person name="Inagaki F."/>
            <person name="Takami H."/>
        </authorList>
    </citation>
    <scope>NUCLEOTIDE SEQUENCE</scope>
    <source>
        <strain evidence="3">Expedition CK06-06</strain>
    </source>
</reference>
<evidence type="ECO:0000256" key="1">
    <source>
        <dbReference type="ARBA" id="ARBA00022801"/>
    </source>
</evidence>
<dbReference type="AlphaFoldDB" id="X1EUI9"/>
<comment type="caution">
    <text evidence="3">The sequence shown here is derived from an EMBL/GenBank/DDBJ whole genome shotgun (WGS) entry which is preliminary data.</text>
</comment>
<evidence type="ECO:0000313" key="3">
    <source>
        <dbReference type="EMBL" id="GAH36237.1"/>
    </source>
</evidence>
<protein>
    <recommendedName>
        <fullName evidence="2">Amidohydrolase-related domain-containing protein</fullName>
    </recommendedName>
</protein>
<evidence type="ECO:0000259" key="2">
    <source>
        <dbReference type="Pfam" id="PF01979"/>
    </source>
</evidence>
<organism evidence="3">
    <name type="scientific">marine sediment metagenome</name>
    <dbReference type="NCBI Taxonomy" id="412755"/>
    <lineage>
        <taxon>unclassified sequences</taxon>
        <taxon>metagenomes</taxon>
        <taxon>ecological metagenomes</taxon>
    </lineage>
</organism>
<dbReference type="EMBL" id="BARU01010705">
    <property type="protein sequence ID" value="GAH36237.1"/>
    <property type="molecule type" value="Genomic_DNA"/>
</dbReference>
<gene>
    <name evidence="3" type="ORF">S03H2_20329</name>
</gene>
<dbReference type="SUPFAM" id="SSF51556">
    <property type="entry name" value="Metallo-dependent hydrolases"/>
    <property type="match status" value="1"/>
</dbReference>
<dbReference type="SUPFAM" id="SSF51338">
    <property type="entry name" value="Composite domain of metallo-dependent hydrolases"/>
    <property type="match status" value="1"/>
</dbReference>